<evidence type="ECO:0000313" key="3">
    <source>
        <dbReference type="EMBL" id="KAJ7783799.1"/>
    </source>
</evidence>
<feature type="signal peptide" evidence="2">
    <location>
        <begin position="1"/>
        <end position="19"/>
    </location>
</feature>
<keyword evidence="2" id="KW-0732">Signal</keyword>
<proteinExistence type="predicted"/>
<comment type="caution">
    <text evidence="3">The sequence shown here is derived from an EMBL/GenBank/DDBJ whole genome shotgun (WGS) entry which is preliminary data.</text>
</comment>
<sequence length="237" mass="25280">MPSFARAILLALHVSLFLALTGFSPETISALASPLPDHSPAVSANSPSSLLAVRVVNKHSDAELAARTPAVPPAASLQQQRQYERLSQSADGAQTAANNMKVLAAQSKTVDPSDVVFQQNCAHTLDQYRESFGQFETTIVSDKGLGYYDQGGLQTLVKDLINANKVVLDAIYELVASIPIIGPLLAPIVYQIKCIVDAILDFTEDLTDATLDALRLLLNELGLGAINDLLDSLNLGL</sequence>
<gene>
    <name evidence="3" type="ORF">DFH07DRAFT_789163</name>
</gene>
<evidence type="ECO:0000256" key="2">
    <source>
        <dbReference type="SAM" id="SignalP"/>
    </source>
</evidence>
<dbReference type="Proteomes" id="UP001215280">
    <property type="component" value="Unassembled WGS sequence"/>
</dbReference>
<feature type="chain" id="PRO_5042274906" evidence="2">
    <location>
        <begin position="20"/>
        <end position="237"/>
    </location>
</feature>
<accession>A0AAD7P1A9</accession>
<evidence type="ECO:0000256" key="1">
    <source>
        <dbReference type="SAM" id="MobiDB-lite"/>
    </source>
</evidence>
<dbReference type="AlphaFoldDB" id="A0AAD7P1A9"/>
<protein>
    <submittedName>
        <fullName evidence="3">Uncharacterized protein</fullName>
    </submittedName>
</protein>
<feature type="region of interest" description="Disordered" evidence="1">
    <location>
        <begin position="68"/>
        <end position="90"/>
    </location>
</feature>
<feature type="compositionally biased region" description="Polar residues" evidence="1">
    <location>
        <begin position="76"/>
        <end position="90"/>
    </location>
</feature>
<dbReference type="EMBL" id="JARJLG010000002">
    <property type="protein sequence ID" value="KAJ7783799.1"/>
    <property type="molecule type" value="Genomic_DNA"/>
</dbReference>
<name>A0AAD7P1A9_9AGAR</name>
<keyword evidence="4" id="KW-1185">Reference proteome</keyword>
<reference evidence="3" key="1">
    <citation type="submission" date="2023-03" db="EMBL/GenBank/DDBJ databases">
        <title>Massive genome expansion in bonnet fungi (Mycena s.s.) driven by repeated elements and novel gene families across ecological guilds.</title>
        <authorList>
            <consortium name="Lawrence Berkeley National Laboratory"/>
            <person name="Harder C.B."/>
            <person name="Miyauchi S."/>
            <person name="Viragh M."/>
            <person name="Kuo A."/>
            <person name="Thoen E."/>
            <person name="Andreopoulos B."/>
            <person name="Lu D."/>
            <person name="Skrede I."/>
            <person name="Drula E."/>
            <person name="Henrissat B."/>
            <person name="Morin E."/>
            <person name="Kohler A."/>
            <person name="Barry K."/>
            <person name="LaButti K."/>
            <person name="Morin E."/>
            <person name="Salamov A."/>
            <person name="Lipzen A."/>
            <person name="Mereny Z."/>
            <person name="Hegedus B."/>
            <person name="Baldrian P."/>
            <person name="Stursova M."/>
            <person name="Weitz H."/>
            <person name="Taylor A."/>
            <person name="Grigoriev I.V."/>
            <person name="Nagy L.G."/>
            <person name="Martin F."/>
            <person name="Kauserud H."/>
        </authorList>
    </citation>
    <scope>NUCLEOTIDE SEQUENCE</scope>
    <source>
        <strain evidence="3">CBHHK188m</strain>
    </source>
</reference>
<organism evidence="3 4">
    <name type="scientific">Mycena maculata</name>
    <dbReference type="NCBI Taxonomy" id="230809"/>
    <lineage>
        <taxon>Eukaryota</taxon>
        <taxon>Fungi</taxon>
        <taxon>Dikarya</taxon>
        <taxon>Basidiomycota</taxon>
        <taxon>Agaricomycotina</taxon>
        <taxon>Agaricomycetes</taxon>
        <taxon>Agaricomycetidae</taxon>
        <taxon>Agaricales</taxon>
        <taxon>Marasmiineae</taxon>
        <taxon>Mycenaceae</taxon>
        <taxon>Mycena</taxon>
    </lineage>
</organism>
<evidence type="ECO:0000313" key="4">
    <source>
        <dbReference type="Proteomes" id="UP001215280"/>
    </source>
</evidence>